<dbReference type="InterPro" id="IPR003593">
    <property type="entry name" value="AAA+_ATPase"/>
</dbReference>
<proteinExistence type="inferred from homology"/>
<dbReference type="InterPro" id="IPR003439">
    <property type="entry name" value="ABC_transporter-like_ATP-bd"/>
</dbReference>
<dbReference type="Proteomes" id="UP000653411">
    <property type="component" value="Unassembled WGS sequence"/>
</dbReference>
<dbReference type="GO" id="GO:0016887">
    <property type="term" value="F:ATP hydrolysis activity"/>
    <property type="evidence" value="ECO:0007669"/>
    <property type="project" value="InterPro"/>
</dbReference>
<feature type="domain" description="ABC transporter" evidence="6">
    <location>
        <begin position="8"/>
        <end position="238"/>
    </location>
</feature>
<evidence type="ECO:0000256" key="2">
    <source>
        <dbReference type="ARBA" id="ARBA00022448"/>
    </source>
</evidence>
<reference evidence="7" key="2">
    <citation type="submission" date="2020-09" db="EMBL/GenBank/DDBJ databases">
        <authorList>
            <person name="Sun Q."/>
            <person name="Zhou Y."/>
        </authorList>
    </citation>
    <scope>NUCLEOTIDE SEQUENCE</scope>
    <source>
        <strain evidence="7">CGMCC 4.7110</strain>
    </source>
</reference>
<keyword evidence="8" id="KW-1185">Reference proteome</keyword>
<dbReference type="SUPFAM" id="SSF52540">
    <property type="entry name" value="P-loop containing nucleoside triphosphate hydrolases"/>
    <property type="match status" value="1"/>
</dbReference>
<dbReference type="InterPro" id="IPR052156">
    <property type="entry name" value="BCAA_Transport_ATP-bd_LivF"/>
</dbReference>
<keyword evidence="2" id="KW-0813">Transport</keyword>
<dbReference type="PANTHER" id="PTHR43820">
    <property type="entry name" value="HIGH-AFFINITY BRANCHED-CHAIN AMINO ACID TRANSPORT ATP-BINDING PROTEIN LIVF"/>
    <property type="match status" value="1"/>
</dbReference>
<dbReference type="GO" id="GO:0005524">
    <property type="term" value="F:ATP binding"/>
    <property type="evidence" value="ECO:0007669"/>
    <property type="project" value="UniProtKB-KW"/>
</dbReference>
<dbReference type="RefSeq" id="WP_189262130.1">
    <property type="nucleotide sequence ID" value="NZ_BMML01000003.1"/>
</dbReference>
<protein>
    <submittedName>
        <fullName evidence="7">ABC transporter ATP-binding protein</fullName>
    </submittedName>
</protein>
<dbReference type="InterPro" id="IPR017871">
    <property type="entry name" value="ABC_transporter-like_CS"/>
</dbReference>
<dbReference type="EMBL" id="BMML01000003">
    <property type="protein sequence ID" value="GGM98141.1"/>
    <property type="molecule type" value="Genomic_DNA"/>
</dbReference>
<comment type="caution">
    <text evidence="7">The sequence shown here is derived from an EMBL/GenBank/DDBJ whole genome shotgun (WGS) entry which is preliminary data.</text>
</comment>
<comment type="similarity">
    <text evidence="1">Belongs to the ABC transporter superfamily.</text>
</comment>
<evidence type="ECO:0000259" key="6">
    <source>
        <dbReference type="PROSITE" id="PS50893"/>
    </source>
</evidence>
<dbReference type="Gene3D" id="3.40.50.300">
    <property type="entry name" value="P-loop containing nucleotide triphosphate hydrolases"/>
    <property type="match status" value="1"/>
</dbReference>
<organism evidence="7 8">
    <name type="scientific">Streptomyces fuscichromogenes</name>
    <dbReference type="NCBI Taxonomy" id="1324013"/>
    <lineage>
        <taxon>Bacteria</taxon>
        <taxon>Bacillati</taxon>
        <taxon>Actinomycetota</taxon>
        <taxon>Actinomycetes</taxon>
        <taxon>Kitasatosporales</taxon>
        <taxon>Streptomycetaceae</taxon>
        <taxon>Streptomyces</taxon>
    </lineage>
</organism>
<reference evidence="7" key="1">
    <citation type="journal article" date="2014" name="Int. J. Syst. Evol. Microbiol.">
        <title>Complete genome sequence of Corynebacterium casei LMG S-19264T (=DSM 44701T), isolated from a smear-ripened cheese.</title>
        <authorList>
            <consortium name="US DOE Joint Genome Institute (JGI-PGF)"/>
            <person name="Walter F."/>
            <person name="Albersmeier A."/>
            <person name="Kalinowski J."/>
            <person name="Ruckert C."/>
        </authorList>
    </citation>
    <scope>NUCLEOTIDE SEQUENCE</scope>
    <source>
        <strain evidence="7">CGMCC 4.7110</strain>
    </source>
</reference>
<dbReference type="GO" id="GO:0015807">
    <property type="term" value="P:L-amino acid transport"/>
    <property type="evidence" value="ECO:0007669"/>
    <property type="project" value="TreeGrafter"/>
</dbReference>
<evidence type="ECO:0000256" key="4">
    <source>
        <dbReference type="ARBA" id="ARBA00022840"/>
    </source>
</evidence>
<evidence type="ECO:0000256" key="1">
    <source>
        <dbReference type="ARBA" id="ARBA00005417"/>
    </source>
</evidence>
<dbReference type="SMART" id="SM00382">
    <property type="entry name" value="AAA"/>
    <property type="match status" value="1"/>
</dbReference>
<dbReference type="Pfam" id="PF00005">
    <property type="entry name" value="ABC_tran"/>
    <property type="match status" value="1"/>
</dbReference>
<dbReference type="PANTHER" id="PTHR43820:SF4">
    <property type="entry name" value="HIGH-AFFINITY BRANCHED-CHAIN AMINO ACID TRANSPORT ATP-BINDING PROTEIN LIVF"/>
    <property type="match status" value="1"/>
</dbReference>
<dbReference type="AlphaFoldDB" id="A0A917X9Q2"/>
<name>A0A917X9Q2_9ACTN</name>
<keyword evidence="4 7" id="KW-0067">ATP-binding</keyword>
<gene>
    <name evidence="7" type="primary">livF</name>
    <name evidence="7" type="ORF">GCM10011578_018850</name>
</gene>
<dbReference type="InterPro" id="IPR027417">
    <property type="entry name" value="P-loop_NTPase"/>
</dbReference>
<accession>A0A917X9Q2</accession>
<sequence>MSTDAPLLRVKDLAVRYGSAQALFDVSFDLSPNSALAVLGPNGAGKTTLARTLSGLVPSCGGSAEFAGQDLLKLTAPRVRRAGLLHLPEGRGVFPGLTVQENLRMALTADKQARNPGLERAFEIFPVLAERRRQPAGTLSGGEQQMLSLARALMVSPRLVIADEMSLGLSPKAVDIVFASLARARDNGVSVIMIEQFARRALDFADQGLILHRGRSSWSGPAQEAGEELLHRYLGGAAAA</sequence>
<evidence type="ECO:0000313" key="8">
    <source>
        <dbReference type="Proteomes" id="UP000653411"/>
    </source>
</evidence>
<evidence type="ECO:0000256" key="5">
    <source>
        <dbReference type="ARBA" id="ARBA00022970"/>
    </source>
</evidence>
<keyword evidence="5" id="KW-0029">Amino-acid transport</keyword>
<dbReference type="CDD" id="cd03224">
    <property type="entry name" value="ABC_TM1139_LivF_branched"/>
    <property type="match status" value="1"/>
</dbReference>
<evidence type="ECO:0000313" key="7">
    <source>
        <dbReference type="EMBL" id="GGM98141.1"/>
    </source>
</evidence>
<dbReference type="GO" id="GO:0015658">
    <property type="term" value="F:branched-chain amino acid transmembrane transporter activity"/>
    <property type="evidence" value="ECO:0007669"/>
    <property type="project" value="TreeGrafter"/>
</dbReference>
<evidence type="ECO:0000256" key="3">
    <source>
        <dbReference type="ARBA" id="ARBA00022741"/>
    </source>
</evidence>
<dbReference type="PROSITE" id="PS50893">
    <property type="entry name" value="ABC_TRANSPORTER_2"/>
    <property type="match status" value="1"/>
</dbReference>
<keyword evidence="3" id="KW-0547">Nucleotide-binding</keyword>
<dbReference type="PROSITE" id="PS00211">
    <property type="entry name" value="ABC_TRANSPORTER_1"/>
    <property type="match status" value="1"/>
</dbReference>